<dbReference type="InterPro" id="IPR000835">
    <property type="entry name" value="HTH_MarR-typ"/>
</dbReference>
<dbReference type="Gene3D" id="1.10.10.10">
    <property type="entry name" value="Winged helix-like DNA-binding domain superfamily/Winged helix DNA-binding domain"/>
    <property type="match status" value="1"/>
</dbReference>
<dbReference type="AlphaFoldDB" id="A0A0L6CPG0"/>
<evidence type="ECO:0000256" key="3">
    <source>
        <dbReference type="ARBA" id="ARBA00023163"/>
    </source>
</evidence>
<keyword evidence="3" id="KW-0804">Transcription</keyword>
<dbReference type="GO" id="GO:0003677">
    <property type="term" value="F:DNA binding"/>
    <property type="evidence" value="ECO:0007669"/>
    <property type="project" value="UniProtKB-KW"/>
</dbReference>
<dbReference type="GO" id="GO:0003700">
    <property type="term" value="F:DNA-binding transcription factor activity"/>
    <property type="evidence" value="ECO:0007669"/>
    <property type="project" value="InterPro"/>
</dbReference>
<evidence type="ECO:0000256" key="2">
    <source>
        <dbReference type="ARBA" id="ARBA00023125"/>
    </source>
</evidence>
<keyword evidence="1" id="KW-0805">Transcription regulation</keyword>
<dbReference type="OrthoDB" id="9155413at2"/>
<evidence type="ECO:0000256" key="1">
    <source>
        <dbReference type="ARBA" id="ARBA00023015"/>
    </source>
</evidence>
<dbReference type="SMART" id="SM00347">
    <property type="entry name" value="HTH_MARR"/>
    <property type="match status" value="1"/>
</dbReference>
<dbReference type="PATRIC" id="fig|1631356.3.peg.3985"/>
<accession>A0A0L6CPG0</accession>
<evidence type="ECO:0000313" key="5">
    <source>
        <dbReference type="EMBL" id="KNX39617.1"/>
    </source>
</evidence>
<keyword evidence="6" id="KW-1185">Reference proteome</keyword>
<dbReference type="PROSITE" id="PS50995">
    <property type="entry name" value="HTH_MARR_2"/>
    <property type="match status" value="1"/>
</dbReference>
<evidence type="ECO:0000313" key="6">
    <source>
        <dbReference type="Proteomes" id="UP000037397"/>
    </source>
</evidence>
<dbReference type="InterPro" id="IPR036388">
    <property type="entry name" value="WH-like_DNA-bd_sf"/>
</dbReference>
<name>A0A0L6CPG0_9MICO</name>
<sequence length="141" mass="15318">MHSDDRLGLDIKQTEQVLMAAKTRALRGLGLTVAQYAALLTLREHPGISGAGLARACLVTPQAAAAVLKGLVERGLVERVDDDWNRNVRPAALTADGVGLLKDADELASAIEQRILDALTERERRSLRRLLEKCREAIVAD</sequence>
<gene>
    <name evidence="5" type="ORF">VV01_19845</name>
</gene>
<dbReference type="PANTHER" id="PTHR42756:SF1">
    <property type="entry name" value="TRANSCRIPTIONAL REPRESSOR OF EMRAB OPERON"/>
    <property type="match status" value="1"/>
</dbReference>
<proteinExistence type="predicted"/>
<dbReference type="Proteomes" id="UP000037397">
    <property type="component" value="Unassembled WGS sequence"/>
</dbReference>
<dbReference type="InterPro" id="IPR036390">
    <property type="entry name" value="WH_DNA-bd_sf"/>
</dbReference>
<evidence type="ECO:0000259" key="4">
    <source>
        <dbReference type="PROSITE" id="PS50995"/>
    </source>
</evidence>
<dbReference type="EMBL" id="LAIR01000002">
    <property type="protein sequence ID" value="KNX39617.1"/>
    <property type="molecule type" value="Genomic_DNA"/>
</dbReference>
<dbReference type="PANTHER" id="PTHR42756">
    <property type="entry name" value="TRANSCRIPTIONAL REGULATOR, MARR"/>
    <property type="match status" value="1"/>
</dbReference>
<organism evidence="5 6">
    <name type="scientific">Luteipulveratus halotolerans</name>
    <dbReference type="NCBI Taxonomy" id="1631356"/>
    <lineage>
        <taxon>Bacteria</taxon>
        <taxon>Bacillati</taxon>
        <taxon>Actinomycetota</taxon>
        <taxon>Actinomycetes</taxon>
        <taxon>Micrococcales</taxon>
        <taxon>Dermacoccaceae</taxon>
        <taxon>Luteipulveratus</taxon>
    </lineage>
</organism>
<feature type="domain" description="HTH marR-type" evidence="4">
    <location>
        <begin position="4"/>
        <end position="136"/>
    </location>
</feature>
<reference evidence="6" key="1">
    <citation type="submission" date="2015-03" db="EMBL/GenBank/DDBJ databases">
        <title>Luteipulveratus halotolerans sp. nov., a novel actinobacterium (Dermacoccaceae) from Sarawak, Malaysia.</title>
        <authorList>
            <person name="Juboi H."/>
            <person name="Basik A."/>
            <person name="Shamsul S.S."/>
            <person name="Arnold P."/>
            <person name="Schmitt E.K."/>
            <person name="Sanglier J.-J."/>
            <person name="Yeo T."/>
        </authorList>
    </citation>
    <scope>NUCLEOTIDE SEQUENCE [LARGE SCALE GENOMIC DNA]</scope>
    <source>
        <strain evidence="6">C296001</strain>
    </source>
</reference>
<protein>
    <submittedName>
        <fullName evidence="5">MarR family transcriptional regulator</fullName>
    </submittedName>
</protein>
<comment type="caution">
    <text evidence="5">The sequence shown here is derived from an EMBL/GenBank/DDBJ whole genome shotgun (WGS) entry which is preliminary data.</text>
</comment>
<keyword evidence="2" id="KW-0238">DNA-binding</keyword>
<dbReference type="SUPFAM" id="SSF46785">
    <property type="entry name" value="Winged helix' DNA-binding domain"/>
    <property type="match status" value="1"/>
</dbReference>
<dbReference type="Pfam" id="PF12802">
    <property type="entry name" value="MarR_2"/>
    <property type="match status" value="1"/>
</dbReference>